<dbReference type="SMART" id="SM00530">
    <property type="entry name" value="HTH_XRE"/>
    <property type="match status" value="1"/>
</dbReference>
<dbReference type="STRING" id="494016.SAMN04487965_0565"/>
<evidence type="ECO:0000259" key="2">
    <source>
        <dbReference type="PROSITE" id="PS50943"/>
    </source>
</evidence>
<dbReference type="Proteomes" id="UP000184170">
    <property type="component" value="Unassembled WGS sequence"/>
</dbReference>
<organism evidence="3 4">
    <name type="scientific">Microbulbifer donghaiensis</name>
    <dbReference type="NCBI Taxonomy" id="494016"/>
    <lineage>
        <taxon>Bacteria</taxon>
        <taxon>Pseudomonadati</taxon>
        <taxon>Pseudomonadota</taxon>
        <taxon>Gammaproteobacteria</taxon>
        <taxon>Cellvibrionales</taxon>
        <taxon>Microbulbiferaceae</taxon>
        <taxon>Microbulbifer</taxon>
    </lineage>
</organism>
<feature type="region of interest" description="Disordered" evidence="1">
    <location>
        <begin position="83"/>
        <end position="102"/>
    </location>
</feature>
<dbReference type="AlphaFoldDB" id="A0A1M4W1K2"/>
<dbReference type="InterPro" id="IPR010982">
    <property type="entry name" value="Lambda_DNA-bd_dom_sf"/>
</dbReference>
<dbReference type="InterPro" id="IPR001387">
    <property type="entry name" value="Cro/C1-type_HTH"/>
</dbReference>
<accession>A0A1M4W1K2</accession>
<dbReference type="EMBL" id="FQVA01000001">
    <property type="protein sequence ID" value="SHE74832.1"/>
    <property type="molecule type" value="Genomic_DNA"/>
</dbReference>
<gene>
    <name evidence="3" type="ORF">SAMN04487965_0565</name>
</gene>
<evidence type="ECO:0000313" key="4">
    <source>
        <dbReference type="Proteomes" id="UP000184170"/>
    </source>
</evidence>
<dbReference type="PROSITE" id="PS50943">
    <property type="entry name" value="HTH_CROC1"/>
    <property type="match status" value="1"/>
</dbReference>
<dbReference type="Pfam" id="PF13560">
    <property type="entry name" value="HTH_31"/>
    <property type="match status" value="1"/>
</dbReference>
<dbReference type="Gene3D" id="1.10.260.40">
    <property type="entry name" value="lambda repressor-like DNA-binding domains"/>
    <property type="match status" value="1"/>
</dbReference>
<evidence type="ECO:0000256" key="1">
    <source>
        <dbReference type="SAM" id="MobiDB-lite"/>
    </source>
</evidence>
<dbReference type="GO" id="GO:0003677">
    <property type="term" value="F:DNA binding"/>
    <property type="evidence" value="ECO:0007669"/>
    <property type="project" value="InterPro"/>
</dbReference>
<dbReference type="SUPFAM" id="SSF47413">
    <property type="entry name" value="lambda repressor-like DNA-binding domains"/>
    <property type="match status" value="1"/>
</dbReference>
<proteinExistence type="predicted"/>
<sequence>MKSTEPQKVLEQLGDHFRSLRLARNVSQESLASESGVGLSTLKRLENGRGCNLVALVQLMIALNCEARLESFFLQLATDAGGGALPAEKRRRASSVRSLDGN</sequence>
<dbReference type="OrthoDB" id="5741794at2"/>
<name>A0A1M4W1K2_9GAMM</name>
<protein>
    <submittedName>
        <fullName evidence="3">Helix-turn-helix domain-containing protein</fullName>
    </submittedName>
</protein>
<dbReference type="RefSeq" id="WP_073271224.1">
    <property type="nucleotide sequence ID" value="NZ_FQVA01000001.1"/>
</dbReference>
<evidence type="ECO:0000313" key="3">
    <source>
        <dbReference type="EMBL" id="SHE74832.1"/>
    </source>
</evidence>
<reference evidence="4" key="1">
    <citation type="submission" date="2016-11" db="EMBL/GenBank/DDBJ databases">
        <authorList>
            <person name="Varghese N."/>
            <person name="Submissions S."/>
        </authorList>
    </citation>
    <scope>NUCLEOTIDE SEQUENCE [LARGE SCALE GENOMIC DNA]</scope>
    <source>
        <strain evidence="4">CGMCC 1.7063</strain>
    </source>
</reference>
<feature type="domain" description="HTH cro/C1-type" evidence="2">
    <location>
        <begin position="17"/>
        <end position="72"/>
    </location>
</feature>
<dbReference type="CDD" id="cd00093">
    <property type="entry name" value="HTH_XRE"/>
    <property type="match status" value="1"/>
</dbReference>
<keyword evidence="4" id="KW-1185">Reference proteome</keyword>